<keyword evidence="1" id="KW-0732">Signal</keyword>
<dbReference type="AlphaFoldDB" id="C3ZM67"/>
<reference evidence="3" key="2">
    <citation type="journal article" date="2020" name="Nat. Ecol. Evol.">
        <title>Deeply conserved synteny resolves early events in vertebrate evolution.</title>
        <authorList>
            <person name="Simakov O."/>
            <person name="Marletaz F."/>
            <person name="Yue J.X."/>
            <person name="O'Connell B."/>
            <person name="Jenkins J."/>
            <person name="Brandt A."/>
            <person name="Calef R."/>
            <person name="Tung C.H."/>
            <person name="Huang T.K."/>
            <person name="Schmutz J."/>
            <person name="Satoh N."/>
            <person name="Yu J.K."/>
            <person name="Putnam N.H."/>
            <person name="Green R.E."/>
            <person name="Rokhsar D.S."/>
        </authorList>
    </citation>
    <scope>NUCLEOTIDE SEQUENCE [LARGE SCALE GENOMIC DNA]</scope>
    <source>
        <strain evidence="3">S238N-H82</strain>
    </source>
</reference>
<dbReference type="KEGG" id="bfo:118423183"/>
<gene>
    <name evidence="4" type="primary">LOC118423183</name>
    <name evidence="2" type="ORF">BRAFLDRAFT_121367</name>
</gene>
<sequence>MKTAAVLVVLAVLVAFVYAGEVNEILQSQLEKRDLDNLEKIASGNKELFDDSDFRLEAAKTFKRIKRASKTMTPEDYQKLRLSVAKFAGQDGARKIMAFSKMLKKKK</sequence>
<name>C3ZM67_BRAFL</name>
<dbReference type="InParanoid" id="C3ZM67"/>
<reference evidence="2" key="1">
    <citation type="journal article" date="2008" name="Nature">
        <title>The amphioxus genome and the evolution of the chordate karyotype.</title>
        <authorList>
            <consortium name="US DOE Joint Genome Institute (JGI-PGF)"/>
            <person name="Putnam N.H."/>
            <person name="Butts T."/>
            <person name="Ferrier D.E.K."/>
            <person name="Furlong R.F."/>
            <person name="Hellsten U."/>
            <person name="Kawashima T."/>
            <person name="Robinson-Rechavi M."/>
            <person name="Shoguchi E."/>
            <person name="Terry A."/>
            <person name="Yu J.-K."/>
            <person name="Benito-Gutierrez E.L."/>
            <person name="Dubchak I."/>
            <person name="Garcia-Fernandez J."/>
            <person name="Gibson-Brown J.J."/>
            <person name="Grigoriev I.V."/>
            <person name="Horton A.C."/>
            <person name="de Jong P.J."/>
            <person name="Jurka J."/>
            <person name="Kapitonov V.V."/>
            <person name="Kohara Y."/>
            <person name="Kuroki Y."/>
            <person name="Lindquist E."/>
            <person name="Lucas S."/>
            <person name="Osoegawa K."/>
            <person name="Pennacchio L.A."/>
            <person name="Salamov A.A."/>
            <person name="Satou Y."/>
            <person name="Sauka-Spengler T."/>
            <person name="Schmutz J."/>
            <person name="Shin-I T."/>
            <person name="Toyoda A."/>
            <person name="Bronner-Fraser M."/>
            <person name="Fujiyama A."/>
            <person name="Holland L.Z."/>
            <person name="Holland P.W.H."/>
            <person name="Satoh N."/>
            <person name="Rokhsar D.S."/>
        </authorList>
    </citation>
    <scope>NUCLEOTIDE SEQUENCE [LARGE SCALE GENOMIC DNA]</scope>
    <source>
        <strain evidence="2">S238N-H82</strain>
        <tissue evidence="2">Testes</tissue>
    </source>
</reference>
<feature type="signal peptide" evidence="1">
    <location>
        <begin position="1"/>
        <end position="19"/>
    </location>
</feature>
<proteinExistence type="predicted"/>
<accession>C3ZM67</accession>
<protein>
    <submittedName>
        <fullName evidence="4">Uncharacterized protein LOC118423183</fullName>
    </submittedName>
</protein>
<dbReference type="EMBL" id="GG666644">
    <property type="protein sequence ID" value="EEN46323.1"/>
    <property type="molecule type" value="Genomic_DNA"/>
</dbReference>
<evidence type="ECO:0000256" key="1">
    <source>
        <dbReference type="SAM" id="SignalP"/>
    </source>
</evidence>
<evidence type="ECO:0000313" key="3">
    <source>
        <dbReference type="Proteomes" id="UP000001554"/>
    </source>
</evidence>
<organism>
    <name type="scientific">Branchiostoma floridae</name>
    <name type="common">Florida lancelet</name>
    <name type="synonym">Amphioxus</name>
    <dbReference type="NCBI Taxonomy" id="7739"/>
    <lineage>
        <taxon>Eukaryota</taxon>
        <taxon>Metazoa</taxon>
        <taxon>Chordata</taxon>
        <taxon>Cephalochordata</taxon>
        <taxon>Leptocardii</taxon>
        <taxon>Amphioxiformes</taxon>
        <taxon>Branchiostomatidae</taxon>
        <taxon>Branchiostoma</taxon>
    </lineage>
</organism>
<evidence type="ECO:0000313" key="2">
    <source>
        <dbReference type="EMBL" id="EEN46323.1"/>
    </source>
</evidence>
<reference evidence="4" key="3">
    <citation type="submission" date="2025-04" db="UniProtKB">
        <authorList>
            <consortium name="RefSeq"/>
        </authorList>
    </citation>
    <scope>IDENTIFICATION</scope>
    <source>
        <strain evidence="4">S238N-H82</strain>
        <tissue evidence="4">Testes</tissue>
    </source>
</reference>
<dbReference type="GeneID" id="118423183"/>
<feature type="chain" id="PRO_5044729341" evidence="1">
    <location>
        <begin position="20"/>
        <end position="107"/>
    </location>
</feature>
<dbReference type="RefSeq" id="XP_035687106.1">
    <property type="nucleotide sequence ID" value="XM_035831213.1"/>
</dbReference>
<dbReference type="Proteomes" id="UP000001554">
    <property type="component" value="Chromosome 9"/>
</dbReference>
<keyword evidence="3" id="KW-1185">Reference proteome</keyword>
<evidence type="ECO:0000313" key="4">
    <source>
        <dbReference type="RefSeq" id="XP_035687106.1"/>
    </source>
</evidence>
<dbReference type="OrthoDB" id="10038800at2759"/>
<dbReference type="OMA" id="IMAFSKM"/>